<evidence type="ECO:0000256" key="9">
    <source>
        <dbReference type="SAM" id="SignalP"/>
    </source>
</evidence>
<evidence type="ECO:0000256" key="6">
    <source>
        <dbReference type="ARBA" id="ARBA00023316"/>
    </source>
</evidence>
<evidence type="ECO:0000256" key="1">
    <source>
        <dbReference type="ARBA" id="ARBA00004752"/>
    </source>
</evidence>
<dbReference type="GO" id="GO:0004180">
    <property type="term" value="F:carboxypeptidase activity"/>
    <property type="evidence" value="ECO:0007669"/>
    <property type="project" value="UniProtKB-ARBA"/>
</dbReference>
<accession>A0A1E3WAE2</accession>
<protein>
    <recommendedName>
        <fullName evidence="10">L,D-TPase catalytic domain-containing protein</fullName>
    </recommendedName>
</protein>
<comment type="caution">
    <text evidence="11">The sequence shown here is derived from an EMBL/GenBank/DDBJ whole genome shotgun (WGS) entry which is preliminary data.</text>
</comment>
<name>A0A1E3WAE2_9HYPH</name>
<feature type="chain" id="PRO_5009139178" description="L,D-TPase catalytic domain-containing protein" evidence="9">
    <location>
        <begin position="34"/>
        <end position="463"/>
    </location>
</feature>
<evidence type="ECO:0000313" key="11">
    <source>
        <dbReference type="EMBL" id="ODS02794.1"/>
    </source>
</evidence>
<dbReference type="PANTHER" id="PTHR41533">
    <property type="entry name" value="L,D-TRANSPEPTIDASE HI_1667-RELATED"/>
    <property type="match status" value="1"/>
</dbReference>
<dbReference type="Gene3D" id="1.10.101.10">
    <property type="entry name" value="PGBD-like superfamily/PGBD"/>
    <property type="match status" value="1"/>
</dbReference>
<dbReference type="CDD" id="cd16913">
    <property type="entry name" value="YkuD_like"/>
    <property type="match status" value="1"/>
</dbReference>
<keyword evidence="12" id="KW-1185">Reference proteome</keyword>
<feature type="signal peptide" evidence="9">
    <location>
        <begin position="1"/>
        <end position="33"/>
    </location>
</feature>
<keyword evidence="3" id="KW-0808">Transferase</keyword>
<evidence type="ECO:0000313" key="12">
    <source>
        <dbReference type="Proteomes" id="UP000095042"/>
    </source>
</evidence>
<keyword evidence="6 7" id="KW-0961">Cell wall biogenesis/degradation</keyword>
<evidence type="ECO:0000256" key="3">
    <source>
        <dbReference type="ARBA" id="ARBA00022679"/>
    </source>
</evidence>
<dbReference type="PANTHER" id="PTHR41533:SF1">
    <property type="entry name" value="L,D-TRANSPEPTIDASE YCBB-RELATED"/>
    <property type="match status" value="1"/>
</dbReference>
<dbReference type="GO" id="GO:0071555">
    <property type="term" value="P:cell wall organization"/>
    <property type="evidence" value="ECO:0007669"/>
    <property type="project" value="UniProtKB-UniRule"/>
</dbReference>
<dbReference type="GO" id="GO:0008360">
    <property type="term" value="P:regulation of cell shape"/>
    <property type="evidence" value="ECO:0007669"/>
    <property type="project" value="UniProtKB-UniRule"/>
</dbReference>
<sequence length="463" mass="49875">MPNSTDVIRSGSRIAAAGLAAAFLVATMQPSSAGPFNWFKGKEPGQQPQEVAPQGGGSSGGGGLFGGLFNGSRGSSLRTESHDSHKSELPQGDPEVAMIVNPALGSPTLATQNIAATKAAIEKYKGIVAQGGWPTVPAVAMKPGSSGPEIVTLHRRLEIGGDLVGMSIPDQYDAAVVAAVKRFQVRHGLPPTGVIDSKATVEALNVPATVRLAQLEANLKRLKNLAPKATGRYILVNIPAAQVEAVEGGRVAQRHAAVVGKIERPTPELSSRVTDINFNPYWHVPRSIIHKDLVPKGREFATRGQDMLAAYHMEAFDAQGNPLDPRQIDWFGEAVYTYNFRQRPWEENSLGFVKINFPNKDAVYLHDTPLKGLFGKAVRFESSGCVRVHNVDHLVAWILRGNPNWNLASIQGMKHTGQQADVKVTQNIGVYLAYVSAWATPDGQVNFRPDIYNHDVGAYASAY</sequence>
<evidence type="ECO:0000259" key="10">
    <source>
        <dbReference type="PROSITE" id="PS52029"/>
    </source>
</evidence>
<dbReference type="Gene3D" id="2.40.440.10">
    <property type="entry name" value="L,D-transpeptidase catalytic domain-like"/>
    <property type="match status" value="1"/>
</dbReference>
<dbReference type="Pfam" id="PF01471">
    <property type="entry name" value="PG_binding_1"/>
    <property type="match status" value="1"/>
</dbReference>
<dbReference type="Pfam" id="PF03734">
    <property type="entry name" value="YkuD"/>
    <property type="match status" value="1"/>
</dbReference>
<feature type="active site" description="Proton donor/acceptor" evidence="7">
    <location>
        <position position="366"/>
    </location>
</feature>
<evidence type="ECO:0000256" key="4">
    <source>
        <dbReference type="ARBA" id="ARBA00022960"/>
    </source>
</evidence>
<dbReference type="SUPFAM" id="SSF47090">
    <property type="entry name" value="PGBD-like"/>
    <property type="match status" value="1"/>
</dbReference>
<comment type="pathway">
    <text evidence="1 7">Cell wall biogenesis; peptidoglycan biosynthesis.</text>
</comment>
<keyword evidence="5 7" id="KW-0573">Peptidoglycan synthesis</keyword>
<feature type="compositionally biased region" description="Basic and acidic residues" evidence="8">
    <location>
        <begin position="79"/>
        <end position="88"/>
    </location>
</feature>
<comment type="similarity">
    <text evidence="2">Belongs to the YkuD family.</text>
</comment>
<feature type="compositionally biased region" description="Gly residues" evidence="8">
    <location>
        <begin position="54"/>
        <end position="69"/>
    </location>
</feature>
<dbReference type="RefSeq" id="WP_069624009.1">
    <property type="nucleotide sequence ID" value="NZ_LPWD01000226.1"/>
</dbReference>
<keyword evidence="4 7" id="KW-0133">Cell shape</keyword>
<dbReference type="InterPro" id="IPR038063">
    <property type="entry name" value="Transpep_catalytic_dom"/>
</dbReference>
<gene>
    <name evidence="11" type="ORF">AUC71_13360</name>
</gene>
<dbReference type="GO" id="GO:0009252">
    <property type="term" value="P:peptidoglycan biosynthetic process"/>
    <property type="evidence" value="ECO:0007669"/>
    <property type="project" value="UniProtKB-UniPathway"/>
</dbReference>
<dbReference type="GO" id="GO:0016740">
    <property type="term" value="F:transferase activity"/>
    <property type="evidence" value="ECO:0007669"/>
    <property type="project" value="UniProtKB-KW"/>
</dbReference>
<dbReference type="InterPro" id="IPR036365">
    <property type="entry name" value="PGBD-like_sf"/>
</dbReference>
<proteinExistence type="inferred from homology"/>
<dbReference type="SUPFAM" id="SSF141523">
    <property type="entry name" value="L,D-transpeptidase catalytic domain-like"/>
    <property type="match status" value="1"/>
</dbReference>
<dbReference type="AlphaFoldDB" id="A0A1E3WAE2"/>
<reference evidence="11 12" key="1">
    <citation type="journal article" date="2016" name="Environ. Microbiol.">
        <title>New Methyloceanibacter diversity from North Sea sediments includes methanotroph containing solely the soluble methane monooxygenase.</title>
        <authorList>
            <person name="Vekeman B."/>
            <person name="Kerckhof F.M."/>
            <person name="Cremers G."/>
            <person name="de Vos P."/>
            <person name="Vandamme P."/>
            <person name="Boon N."/>
            <person name="Op den Camp H.J."/>
            <person name="Heylen K."/>
        </authorList>
    </citation>
    <scope>NUCLEOTIDE SEQUENCE [LARGE SCALE GENOMIC DNA]</scope>
    <source>
        <strain evidence="11 12">R-67177</strain>
    </source>
</reference>
<dbReference type="InterPro" id="IPR036366">
    <property type="entry name" value="PGBDSf"/>
</dbReference>
<dbReference type="PROSITE" id="PS52029">
    <property type="entry name" value="LD_TPASE"/>
    <property type="match status" value="1"/>
</dbReference>
<dbReference type="InterPro" id="IPR002477">
    <property type="entry name" value="Peptidoglycan-bd-like"/>
</dbReference>
<evidence type="ECO:0000256" key="8">
    <source>
        <dbReference type="SAM" id="MobiDB-lite"/>
    </source>
</evidence>
<dbReference type="Proteomes" id="UP000095042">
    <property type="component" value="Unassembled WGS sequence"/>
</dbReference>
<feature type="region of interest" description="Disordered" evidence="8">
    <location>
        <begin position="35"/>
        <end position="93"/>
    </location>
</feature>
<organism evidence="11 12">
    <name type="scientific">Methyloceanibacter marginalis</name>
    <dbReference type="NCBI Taxonomy" id="1774971"/>
    <lineage>
        <taxon>Bacteria</taxon>
        <taxon>Pseudomonadati</taxon>
        <taxon>Pseudomonadota</taxon>
        <taxon>Alphaproteobacteria</taxon>
        <taxon>Hyphomicrobiales</taxon>
        <taxon>Hyphomicrobiaceae</taxon>
        <taxon>Methyloceanibacter</taxon>
    </lineage>
</organism>
<evidence type="ECO:0000256" key="2">
    <source>
        <dbReference type="ARBA" id="ARBA00005992"/>
    </source>
</evidence>
<feature type="active site" description="Nucleophile" evidence="7">
    <location>
        <position position="385"/>
    </location>
</feature>
<keyword evidence="9" id="KW-0732">Signal</keyword>
<dbReference type="UniPathway" id="UPA00219"/>
<dbReference type="InterPro" id="IPR052905">
    <property type="entry name" value="LD-transpeptidase_YkuD-like"/>
</dbReference>
<evidence type="ECO:0000256" key="7">
    <source>
        <dbReference type="PROSITE-ProRule" id="PRU01373"/>
    </source>
</evidence>
<dbReference type="OrthoDB" id="9778545at2"/>
<evidence type="ECO:0000256" key="5">
    <source>
        <dbReference type="ARBA" id="ARBA00022984"/>
    </source>
</evidence>
<dbReference type="InterPro" id="IPR005490">
    <property type="entry name" value="LD_TPept_cat_dom"/>
</dbReference>
<feature type="domain" description="L,D-TPase catalytic" evidence="10">
    <location>
        <begin position="232"/>
        <end position="407"/>
    </location>
</feature>
<dbReference type="EMBL" id="LPWD01000226">
    <property type="protein sequence ID" value="ODS02794.1"/>
    <property type="molecule type" value="Genomic_DNA"/>
</dbReference>